<dbReference type="PANTHER" id="PTHR33164">
    <property type="entry name" value="TRANSCRIPTIONAL REGULATOR, MARR FAMILY"/>
    <property type="match status" value="1"/>
</dbReference>
<dbReference type="AlphaFoldDB" id="A0A6M6J9W8"/>
<proteinExistence type="predicted"/>
<sequence length="137" mass="15048">MPPSLLYVVKQVELAVRSHLDELLRPHGLTTSTYTALTVLERRDGLTTADLARTSFVTPQAMADIVTALEGRGHIVRSPDPAHGRRLRTSLTPAGRALLAMVRAEVEALEERMLGALDDDERATLRSHLDRCRAALS</sequence>
<keyword evidence="3" id="KW-1185">Reference proteome</keyword>
<evidence type="ECO:0000313" key="3">
    <source>
        <dbReference type="Proteomes" id="UP000505377"/>
    </source>
</evidence>
<gene>
    <name evidence="2" type="ORF">HOP40_01135</name>
</gene>
<reference evidence="2 3" key="1">
    <citation type="submission" date="2020-05" db="EMBL/GenBank/DDBJ databases">
        <authorList>
            <person name="Mo P."/>
        </authorList>
    </citation>
    <scope>NUCLEOTIDE SEQUENCE [LARGE SCALE GENOMIC DNA]</scope>
    <source>
        <strain evidence="2 3">Gen01</strain>
    </source>
</reference>
<dbReference type="InterPro" id="IPR039422">
    <property type="entry name" value="MarR/SlyA-like"/>
</dbReference>
<dbReference type="SMART" id="SM00347">
    <property type="entry name" value="HTH_MARR"/>
    <property type="match status" value="1"/>
</dbReference>
<dbReference type="SUPFAM" id="SSF46785">
    <property type="entry name" value="Winged helix' DNA-binding domain"/>
    <property type="match status" value="1"/>
</dbReference>
<organism evidence="2 3">
    <name type="scientific">Pseudonocardia broussonetiae</name>
    <dbReference type="NCBI Taxonomy" id="2736640"/>
    <lineage>
        <taxon>Bacteria</taxon>
        <taxon>Bacillati</taxon>
        <taxon>Actinomycetota</taxon>
        <taxon>Actinomycetes</taxon>
        <taxon>Pseudonocardiales</taxon>
        <taxon>Pseudonocardiaceae</taxon>
        <taxon>Pseudonocardia</taxon>
    </lineage>
</organism>
<dbReference type="Pfam" id="PF12802">
    <property type="entry name" value="MarR_2"/>
    <property type="match status" value="1"/>
</dbReference>
<dbReference type="InterPro" id="IPR036388">
    <property type="entry name" value="WH-like_DNA-bd_sf"/>
</dbReference>
<feature type="domain" description="HTH marR-type" evidence="1">
    <location>
        <begin position="2"/>
        <end position="134"/>
    </location>
</feature>
<dbReference type="GO" id="GO:0006950">
    <property type="term" value="P:response to stress"/>
    <property type="evidence" value="ECO:0007669"/>
    <property type="project" value="TreeGrafter"/>
</dbReference>
<dbReference type="EMBL" id="CP053564">
    <property type="protein sequence ID" value="QJY44608.1"/>
    <property type="molecule type" value="Genomic_DNA"/>
</dbReference>
<dbReference type="KEGG" id="pbro:HOP40_01135"/>
<protein>
    <submittedName>
        <fullName evidence="2">MarR family transcriptional regulator</fullName>
    </submittedName>
</protein>
<dbReference type="InterPro" id="IPR000835">
    <property type="entry name" value="HTH_MarR-typ"/>
</dbReference>
<dbReference type="PROSITE" id="PS50995">
    <property type="entry name" value="HTH_MARR_2"/>
    <property type="match status" value="1"/>
</dbReference>
<dbReference type="Gene3D" id="1.10.10.10">
    <property type="entry name" value="Winged helix-like DNA-binding domain superfamily/Winged helix DNA-binding domain"/>
    <property type="match status" value="1"/>
</dbReference>
<dbReference type="GO" id="GO:0003700">
    <property type="term" value="F:DNA-binding transcription factor activity"/>
    <property type="evidence" value="ECO:0007669"/>
    <property type="project" value="InterPro"/>
</dbReference>
<dbReference type="InterPro" id="IPR036390">
    <property type="entry name" value="WH_DNA-bd_sf"/>
</dbReference>
<evidence type="ECO:0000313" key="2">
    <source>
        <dbReference type="EMBL" id="QJY44608.1"/>
    </source>
</evidence>
<dbReference type="RefSeq" id="WP_172153983.1">
    <property type="nucleotide sequence ID" value="NZ_CP053564.1"/>
</dbReference>
<accession>A0A6M6J9W8</accession>
<dbReference type="PANTHER" id="PTHR33164:SF43">
    <property type="entry name" value="HTH-TYPE TRANSCRIPTIONAL REPRESSOR YETL"/>
    <property type="match status" value="1"/>
</dbReference>
<evidence type="ECO:0000259" key="1">
    <source>
        <dbReference type="PROSITE" id="PS50995"/>
    </source>
</evidence>
<name>A0A6M6J9W8_9PSEU</name>
<dbReference type="Proteomes" id="UP000505377">
    <property type="component" value="Chromosome"/>
</dbReference>